<dbReference type="Gene3D" id="3.90.1200.10">
    <property type="match status" value="1"/>
</dbReference>
<dbReference type="Pfam" id="PF01636">
    <property type="entry name" value="APH"/>
    <property type="match status" value="1"/>
</dbReference>
<proteinExistence type="predicted"/>
<accession>A0ABS3X6K8</accession>
<comment type="caution">
    <text evidence="2">The sequence shown here is derived from an EMBL/GenBank/DDBJ whole genome shotgun (WGS) entry which is preliminary data.</text>
</comment>
<sequence length="302" mass="32526">MSTEQPHPGRHRTGDGLVRRLVAGQFPQWVGLAVRRVPSGGTVNAIYRLGDDMTVRLPLAKGGAEDVSREQEWLPRLAPQLPTAVPELLGAGAPAEGYPWPWSVYRWLPGENPEAGALREPVLLARDLAGFVTAMRSITLPGAPVAHRGGPLASLNAETRAAIEELRGVPQEDVDCDAATAVWEDALRAPGQDAPPVWLHADLMPGNLLVEGGRLTSVIDFGCLGTGDPACDLFPAWNLLPPEAREAFRRALDVDDATWARGRARTLSQALIALPYHRGTNPSMARNARHVIRAVLRETGAC</sequence>
<dbReference type="PANTHER" id="PTHR21310:SF42">
    <property type="entry name" value="BIFUNCTIONAL AAC_APH"/>
    <property type="match status" value="1"/>
</dbReference>
<organism evidence="2 3">
    <name type="scientific">Streptomyces oryzae</name>
    <dbReference type="NCBI Taxonomy" id="1434886"/>
    <lineage>
        <taxon>Bacteria</taxon>
        <taxon>Bacillati</taxon>
        <taxon>Actinomycetota</taxon>
        <taxon>Actinomycetes</taxon>
        <taxon>Kitasatosporales</taxon>
        <taxon>Streptomycetaceae</taxon>
        <taxon>Streptomyces</taxon>
    </lineage>
</organism>
<dbReference type="PANTHER" id="PTHR21310">
    <property type="entry name" value="AMINOGLYCOSIDE PHOSPHOTRANSFERASE-RELATED-RELATED"/>
    <property type="match status" value="1"/>
</dbReference>
<dbReference type="Proteomes" id="UP001519064">
    <property type="component" value="Unassembled WGS sequence"/>
</dbReference>
<reference evidence="2 3" key="1">
    <citation type="submission" date="2020-11" db="EMBL/GenBank/DDBJ databases">
        <title>Streptomyces spirodelae sp. nov., isolated from duckweed.</title>
        <authorList>
            <person name="Saimee Y."/>
            <person name="Duangmal K."/>
        </authorList>
    </citation>
    <scope>NUCLEOTIDE SEQUENCE [LARGE SCALE GENOMIC DNA]</scope>
    <source>
        <strain evidence="2 3">S16-07</strain>
    </source>
</reference>
<gene>
    <name evidence="2" type="ORF">ITI46_04755</name>
</gene>
<evidence type="ECO:0000313" key="3">
    <source>
        <dbReference type="Proteomes" id="UP001519064"/>
    </source>
</evidence>
<evidence type="ECO:0000313" key="2">
    <source>
        <dbReference type="EMBL" id="MBO8191009.1"/>
    </source>
</evidence>
<dbReference type="CDD" id="cd05155">
    <property type="entry name" value="APH_ChoK_like_1"/>
    <property type="match status" value="1"/>
</dbReference>
<dbReference type="EMBL" id="JADKMA010000014">
    <property type="protein sequence ID" value="MBO8191009.1"/>
    <property type="molecule type" value="Genomic_DNA"/>
</dbReference>
<evidence type="ECO:0000259" key="1">
    <source>
        <dbReference type="Pfam" id="PF01636"/>
    </source>
</evidence>
<protein>
    <submittedName>
        <fullName evidence="2">Aminoglycoside phosphotransferase family protein</fullName>
    </submittedName>
</protein>
<dbReference type="Gene3D" id="3.30.200.20">
    <property type="entry name" value="Phosphorylase Kinase, domain 1"/>
    <property type="match status" value="1"/>
</dbReference>
<dbReference type="SUPFAM" id="SSF56112">
    <property type="entry name" value="Protein kinase-like (PK-like)"/>
    <property type="match status" value="1"/>
</dbReference>
<feature type="domain" description="Aminoglycoside phosphotransferase" evidence="1">
    <location>
        <begin position="37"/>
        <end position="263"/>
    </location>
</feature>
<dbReference type="InterPro" id="IPR011009">
    <property type="entry name" value="Kinase-like_dom_sf"/>
</dbReference>
<dbReference type="InterPro" id="IPR051678">
    <property type="entry name" value="AGP_Transferase"/>
</dbReference>
<dbReference type="InterPro" id="IPR002575">
    <property type="entry name" value="Aminoglycoside_PTrfase"/>
</dbReference>
<keyword evidence="3" id="KW-1185">Reference proteome</keyword>
<name>A0ABS3X6K8_9ACTN</name>
<dbReference type="RefSeq" id="WP_209238104.1">
    <property type="nucleotide sequence ID" value="NZ_JADKMA010000014.1"/>
</dbReference>